<dbReference type="InterPro" id="IPR035909">
    <property type="entry name" value="CheB_C"/>
</dbReference>
<feature type="domain" description="CheB-type methylesterase" evidence="5">
    <location>
        <begin position="5"/>
        <end position="188"/>
    </location>
</feature>
<dbReference type="PROSITE" id="PS50122">
    <property type="entry name" value="CHEB"/>
    <property type="match status" value="1"/>
</dbReference>
<evidence type="ECO:0000259" key="5">
    <source>
        <dbReference type="PROSITE" id="PS50122"/>
    </source>
</evidence>
<protein>
    <submittedName>
        <fullName evidence="7">Chemotaxis protein CheB</fullName>
    </submittedName>
</protein>
<dbReference type="PANTHER" id="PTHR24422:SF27">
    <property type="entry name" value="PROTEIN-GLUTAMATE O-METHYLTRANSFERASE"/>
    <property type="match status" value="1"/>
</dbReference>
<dbReference type="Pfam" id="PF03705">
    <property type="entry name" value="CheR_N"/>
    <property type="match status" value="1"/>
</dbReference>
<feature type="coiled-coil region" evidence="2">
    <location>
        <begin position="647"/>
        <end position="709"/>
    </location>
</feature>
<feature type="domain" description="PAS" evidence="4">
    <location>
        <begin position="856"/>
        <end position="901"/>
    </location>
</feature>
<feature type="region of interest" description="Disordered" evidence="3">
    <location>
        <begin position="479"/>
        <end position="502"/>
    </location>
</feature>
<comment type="caution">
    <text evidence="7">The sequence shown here is derived from an EMBL/GenBank/DDBJ whole genome shotgun (WGS) entry which is preliminary data.</text>
</comment>
<dbReference type="Pfam" id="PF01339">
    <property type="entry name" value="CheB_methylest"/>
    <property type="match status" value="1"/>
</dbReference>
<dbReference type="CDD" id="cd16434">
    <property type="entry name" value="CheB-CheR_fusion"/>
    <property type="match status" value="1"/>
</dbReference>
<sequence>MTSDAKTPSFIVGIAASAGGLEATSLLAQNLPRTLDLAYVLAQHMSPSHKSMLVQLLGRETTLAVVEIEERAVPAANTIHIPPPGHDVVLENGEFVLRSPEGHPAAPKPSADRLFKSIASEVGERSVGIVLSGTGSDGSYGVQAIREAGGITLAQEPSSSKYDSMPVSAIRTGCVDLTLTPQQMGQHLAMILAQPRDLQSLKDINEHTGKNADLFQILLGHTLVDFRQYKENTINRRIQRRMIAKGIENYNDYVELCRRSVDEVEALYRDLLISVTNFFRDPEQFIALRDALNKKINDGVEEPLRVWIAGCATGEEAYSIAILIVEAMGGLSKVEKDRLQIFATDIDDRALAIGRRGQYPASAVTDIPQEYLARYFELAEDHVVVKSKLRSFVMFSRHNVFQDAPFMSIDLVSIRNVLIYFEPKLQERVLTRIQYALKQNGYLFLGTSETTGALESFFVPLSQHGKILRKRSTRLNSASTALNGSLPPTNRLRATSPGGYRSAPPPPNDWWRFDALAKSVVKNGFLTNRDRSVVKIYGDIAPFVEMRTPIHGGMTLDVLQKALAYEANSMVLVALKQREARSGQWHQLEGRDFNTVRMTAWPIIDDKVDEPVVLIGFETEMRSAPDPENVERTDYLDYLETELSRTRDTLQITIEQLQTSNEELQSLNEELQSSNEELQSTNEELETSNEELQSTNEELITVNEELLVNTGQLERTSAELNGLIKGLPTVMMMLDQGLLIRHASQSAVRTFEVRERGHSLGHLSQCYMPMGYPPLVDICSQALLDRRPHYRQFEIDDHCHSMTVSPLVTDNEGLIGLIVLITSVDMTVDSLLNQTLRKFSNIGTWRVNLATEEVSWSSETFAIHGLPPDKTKRKMSEAVNFYHPDDRDIVKSAIETALTRNEPFHFFARLRRGDGTTVVVESSGSTVRNELGEPIALIGVCRDFSRIQNENLLVRHYDEITTEQHVGFFSIDIINNLHYWNPVLTEMLNGKDAGAPSLDGLISHLPTERQTSLRKTLQDAIQQKKPFTIEEVLNLRHGAPHRCQIRGNIDCNQSGQVTHVYGSIRAID</sequence>
<dbReference type="PANTHER" id="PTHR24422">
    <property type="entry name" value="CHEMOTAXIS PROTEIN METHYLTRANSFERASE"/>
    <property type="match status" value="1"/>
</dbReference>
<organism evidence="7 8">
    <name type="scientific">Thioclava kandeliae</name>
    <dbReference type="NCBI Taxonomy" id="3070818"/>
    <lineage>
        <taxon>Bacteria</taxon>
        <taxon>Pseudomonadati</taxon>
        <taxon>Pseudomonadota</taxon>
        <taxon>Alphaproteobacteria</taxon>
        <taxon>Rhodobacterales</taxon>
        <taxon>Paracoccaceae</taxon>
        <taxon>Thioclava</taxon>
    </lineage>
</organism>
<feature type="active site" evidence="1">
    <location>
        <position position="17"/>
    </location>
</feature>
<dbReference type="InterPro" id="IPR022642">
    <property type="entry name" value="CheR_C"/>
</dbReference>
<dbReference type="InterPro" id="IPR035965">
    <property type="entry name" value="PAS-like_dom_sf"/>
</dbReference>
<evidence type="ECO:0000259" key="6">
    <source>
        <dbReference type="PROSITE" id="PS50123"/>
    </source>
</evidence>
<proteinExistence type="predicted"/>
<dbReference type="SMART" id="SM00138">
    <property type="entry name" value="MeTrc"/>
    <property type="match status" value="1"/>
</dbReference>
<dbReference type="SMART" id="SM00091">
    <property type="entry name" value="PAS"/>
    <property type="match status" value="3"/>
</dbReference>
<feature type="active site" evidence="1">
    <location>
        <position position="44"/>
    </location>
</feature>
<feature type="active site" evidence="1">
    <location>
        <position position="137"/>
    </location>
</feature>
<keyword evidence="8" id="KW-1185">Reference proteome</keyword>
<dbReference type="SUPFAM" id="SSF52738">
    <property type="entry name" value="Methylesterase CheB, C-terminal domain"/>
    <property type="match status" value="1"/>
</dbReference>
<dbReference type="CDD" id="cd00130">
    <property type="entry name" value="PAS"/>
    <property type="match status" value="1"/>
</dbReference>
<feature type="domain" description="CheR-type methyltransferase" evidence="6">
    <location>
        <begin position="216"/>
        <end position="474"/>
    </location>
</feature>
<dbReference type="SUPFAM" id="SSF53335">
    <property type="entry name" value="S-adenosyl-L-methionine-dependent methyltransferases"/>
    <property type="match status" value="1"/>
</dbReference>
<dbReference type="Pfam" id="PF08447">
    <property type="entry name" value="PAS_3"/>
    <property type="match status" value="1"/>
</dbReference>
<evidence type="ECO:0000256" key="3">
    <source>
        <dbReference type="SAM" id="MobiDB-lite"/>
    </source>
</evidence>
<dbReference type="InterPro" id="IPR022641">
    <property type="entry name" value="CheR_N"/>
</dbReference>
<evidence type="ECO:0000313" key="7">
    <source>
        <dbReference type="EMBL" id="MER5172552.1"/>
    </source>
</evidence>
<keyword evidence="2" id="KW-0175">Coiled coil</keyword>
<dbReference type="EMBL" id="JAYWLC010000009">
    <property type="protein sequence ID" value="MER5172552.1"/>
    <property type="molecule type" value="Genomic_DNA"/>
</dbReference>
<evidence type="ECO:0000313" key="8">
    <source>
        <dbReference type="Proteomes" id="UP001438953"/>
    </source>
</evidence>
<dbReference type="PROSITE" id="PS50112">
    <property type="entry name" value="PAS"/>
    <property type="match status" value="1"/>
</dbReference>
<evidence type="ECO:0000256" key="1">
    <source>
        <dbReference type="PROSITE-ProRule" id="PRU00050"/>
    </source>
</evidence>
<evidence type="ECO:0000259" key="4">
    <source>
        <dbReference type="PROSITE" id="PS50112"/>
    </source>
</evidence>
<dbReference type="Pfam" id="PF01739">
    <property type="entry name" value="CheR"/>
    <property type="match status" value="1"/>
</dbReference>
<dbReference type="InterPro" id="IPR029063">
    <property type="entry name" value="SAM-dependent_MTases_sf"/>
</dbReference>
<dbReference type="InterPro" id="IPR000014">
    <property type="entry name" value="PAS"/>
</dbReference>
<dbReference type="Gene3D" id="3.40.50.180">
    <property type="entry name" value="Methylesterase CheB, C-terminal domain"/>
    <property type="match status" value="1"/>
</dbReference>
<dbReference type="InterPro" id="IPR000780">
    <property type="entry name" value="CheR_MeTrfase"/>
</dbReference>
<reference evidence="7 8" key="2">
    <citation type="submission" date="2024-06" db="EMBL/GenBank/DDBJ databases">
        <title>Thioclava kandeliae sp. nov. from a rhizosphere soil sample of Kandelia candel in a mangrove.</title>
        <authorList>
            <person name="Mu T."/>
        </authorList>
    </citation>
    <scope>NUCLEOTIDE SEQUENCE [LARGE SCALE GENOMIC DNA]</scope>
    <source>
        <strain evidence="7 8">CPCC 100088</strain>
    </source>
</reference>
<dbReference type="InterPro" id="IPR000673">
    <property type="entry name" value="Sig_transdc_resp-reg_Me-estase"/>
</dbReference>
<dbReference type="Proteomes" id="UP001438953">
    <property type="component" value="Unassembled WGS sequence"/>
</dbReference>
<dbReference type="PROSITE" id="PS50123">
    <property type="entry name" value="CHER"/>
    <property type="match status" value="1"/>
</dbReference>
<dbReference type="InterPro" id="IPR013655">
    <property type="entry name" value="PAS_fold_3"/>
</dbReference>
<dbReference type="Gene3D" id="3.40.50.150">
    <property type="entry name" value="Vaccinia Virus protein VP39"/>
    <property type="match status" value="1"/>
</dbReference>
<name>A0ABV1SI22_9RHOB</name>
<keyword evidence="1" id="KW-0378">Hydrolase</keyword>
<dbReference type="SUPFAM" id="SSF47757">
    <property type="entry name" value="Chemotaxis receptor methyltransferase CheR, N-terminal domain"/>
    <property type="match status" value="1"/>
</dbReference>
<feature type="compositionally biased region" description="Polar residues" evidence="3">
    <location>
        <begin position="479"/>
        <end position="488"/>
    </location>
</feature>
<dbReference type="InterPro" id="IPR050903">
    <property type="entry name" value="Bact_Chemotaxis_MeTrfase"/>
</dbReference>
<gene>
    <name evidence="7" type="ORF">VSX56_12290</name>
</gene>
<dbReference type="SUPFAM" id="SSF55785">
    <property type="entry name" value="PYP-like sensor domain (PAS domain)"/>
    <property type="match status" value="2"/>
</dbReference>
<accession>A0ABV1SI22</accession>
<dbReference type="RefSeq" id="WP_350937451.1">
    <property type="nucleotide sequence ID" value="NZ_JAYWLC010000009.1"/>
</dbReference>
<reference evidence="7 8" key="1">
    <citation type="submission" date="2024-01" db="EMBL/GenBank/DDBJ databases">
        <authorList>
            <person name="Deng Y."/>
            <person name="Su J."/>
        </authorList>
    </citation>
    <scope>NUCLEOTIDE SEQUENCE [LARGE SCALE GENOMIC DNA]</scope>
    <source>
        <strain evidence="7 8">CPCC 100088</strain>
    </source>
</reference>
<dbReference type="Gene3D" id="3.30.450.20">
    <property type="entry name" value="PAS domain"/>
    <property type="match status" value="2"/>
</dbReference>
<keyword evidence="1" id="KW-0145">Chemotaxis</keyword>
<evidence type="ECO:0000256" key="2">
    <source>
        <dbReference type="SAM" id="Coils"/>
    </source>
</evidence>
<dbReference type="PRINTS" id="PR00996">
    <property type="entry name" value="CHERMTFRASE"/>
</dbReference>
<dbReference type="NCBIfam" id="TIGR00229">
    <property type="entry name" value="sensory_box"/>
    <property type="match status" value="1"/>
</dbReference>